<dbReference type="PANTHER" id="PTHR24198">
    <property type="entry name" value="ANKYRIN REPEAT AND PROTEIN KINASE DOMAIN-CONTAINING PROTEIN"/>
    <property type="match status" value="1"/>
</dbReference>
<dbReference type="Gene3D" id="1.25.40.20">
    <property type="entry name" value="Ankyrin repeat-containing domain"/>
    <property type="match status" value="2"/>
</dbReference>
<organism evidence="5 6">
    <name type="scientific">Akanthomyces lecanii RCEF 1005</name>
    <dbReference type="NCBI Taxonomy" id="1081108"/>
    <lineage>
        <taxon>Eukaryota</taxon>
        <taxon>Fungi</taxon>
        <taxon>Dikarya</taxon>
        <taxon>Ascomycota</taxon>
        <taxon>Pezizomycotina</taxon>
        <taxon>Sordariomycetes</taxon>
        <taxon>Hypocreomycetidae</taxon>
        <taxon>Hypocreales</taxon>
        <taxon>Cordycipitaceae</taxon>
        <taxon>Akanthomyces</taxon>
        <taxon>Cordyceps confragosa</taxon>
    </lineage>
</organism>
<evidence type="ECO:0000313" key="6">
    <source>
        <dbReference type="Proteomes" id="UP000076881"/>
    </source>
</evidence>
<name>A0A162LK49_CORDF</name>
<dbReference type="Proteomes" id="UP000076881">
    <property type="component" value="Unassembled WGS sequence"/>
</dbReference>
<dbReference type="PROSITE" id="PS50088">
    <property type="entry name" value="ANK_REPEAT"/>
    <property type="match status" value="1"/>
</dbReference>
<dbReference type="AlphaFoldDB" id="A0A162LK49"/>
<accession>A0A162LK49</accession>
<protein>
    <submittedName>
        <fullName evidence="5">Ankyrin repeat-containing domain protein</fullName>
    </submittedName>
</protein>
<evidence type="ECO:0000256" key="3">
    <source>
        <dbReference type="PROSITE-ProRule" id="PRU00023"/>
    </source>
</evidence>
<dbReference type="EMBL" id="AZHF01000008">
    <property type="protein sequence ID" value="OAA71734.1"/>
    <property type="molecule type" value="Genomic_DNA"/>
</dbReference>
<dbReference type="STRING" id="1081108.A0A162LK49"/>
<dbReference type="OrthoDB" id="4894734at2759"/>
<feature type="region of interest" description="Disordered" evidence="4">
    <location>
        <begin position="331"/>
        <end position="354"/>
    </location>
</feature>
<keyword evidence="1" id="KW-0677">Repeat</keyword>
<evidence type="ECO:0000256" key="2">
    <source>
        <dbReference type="ARBA" id="ARBA00023043"/>
    </source>
</evidence>
<dbReference type="Pfam" id="PF12796">
    <property type="entry name" value="Ank_2"/>
    <property type="match status" value="3"/>
</dbReference>
<gene>
    <name evidence="5" type="ORF">LEL_08969</name>
</gene>
<evidence type="ECO:0000256" key="1">
    <source>
        <dbReference type="ARBA" id="ARBA00022737"/>
    </source>
</evidence>
<dbReference type="InterPro" id="IPR002110">
    <property type="entry name" value="Ankyrin_rpt"/>
</dbReference>
<proteinExistence type="predicted"/>
<reference evidence="5 6" key="1">
    <citation type="journal article" date="2016" name="Genome Biol. Evol.">
        <title>Divergent and convergent evolution of fungal pathogenicity.</title>
        <authorList>
            <person name="Shang Y."/>
            <person name="Xiao G."/>
            <person name="Zheng P."/>
            <person name="Cen K."/>
            <person name="Zhan S."/>
            <person name="Wang C."/>
        </authorList>
    </citation>
    <scope>NUCLEOTIDE SEQUENCE [LARGE SCALE GENOMIC DNA]</scope>
    <source>
        <strain evidence="5 6">RCEF 1005</strain>
    </source>
</reference>
<keyword evidence="2 3" id="KW-0040">ANK repeat</keyword>
<comment type="caution">
    <text evidence="5">The sequence shown here is derived from an EMBL/GenBank/DDBJ whole genome shotgun (WGS) entry which is preliminary data.</text>
</comment>
<keyword evidence="6" id="KW-1185">Reference proteome</keyword>
<dbReference type="PANTHER" id="PTHR24198:SF165">
    <property type="entry name" value="ANKYRIN REPEAT-CONTAINING PROTEIN-RELATED"/>
    <property type="match status" value="1"/>
</dbReference>
<feature type="repeat" description="ANK" evidence="3">
    <location>
        <begin position="155"/>
        <end position="179"/>
    </location>
</feature>
<dbReference type="SMART" id="SM00248">
    <property type="entry name" value="ANK"/>
    <property type="match status" value="7"/>
</dbReference>
<evidence type="ECO:0000256" key="4">
    <source>
        <dbReference type="SAM" id="MobiDB-lite"/>
    </source>
</evidence>
<evidence type="ECO:0000313" key="5">
    <source>
        <dbReference type="EMBL" id="OAA71734.1"/>
    </source>
</evidence>
<sequence length="354" mass="39804">MHRLLQPYLWRRNVKESGATCLPYLAAEGHVQHIQALKNYKGFRTDARNHDGDTALLCAIDADHEDVALALIEHGGLQVNMRNGRRAWRPLTLAISSGLTNIVRKLLECDNIEPNGVRYTDYGRPLFLACRCTDAEILKMLLNSNGIDLSTTDGWGRTALHVAATYGPASSVKVLLDDGRVALHAKDRNGQTALGTAFVFGRFDAIEIMYASGIRPGPLVLDRASDFGSIFTSRFLTQDHCRLRLSICPCAAARGHLELVRQLLPYTRRQQREDSLALAAFYGHNDVVELLLEYLDPSFRDWWDRTPRWYACSKSSVVIKLFESSNLTRGLKRKRGGKDDREQGRSKRNPIVID</sequence>
<dbReference type="PROSITE" id="PS50297">
    <property type="entry name" value="ANK_REP_REGION"/>
    <property type="match status" value="1"/>
</dbReference>
<dbReference type="SUPFAM" id="SSF48403">
    <property type="entry name" value="Ankyrin repeat"/>
    <property type="match status" value="2"/>
</dbReference>
<dbReference type="InterPro" id="IPR036770">
    <property type="entry name" value="Ankyrin_rpt-contain_sf"/>
</dbReference>